<comment type="subcellular location">
    <subcellularLocation>
        <location evidence="1">Cell envelope</location>
    </subcellularLocation>
</comment>
<dbReference type="OrthoDB" id="9816569at2"/>
<dbReference type="PANTHER" id="PTHR30158:SF3">
    <property type="entry name" value="MULTIDRUG EFFLUX PUMP SUBUNIT ACRA-RELATED"/>
    <property type="match status" value="1"/>
</dbReference>
<dbReference type="PANTHER" id="PTHR30158">
    <property type="entry name" value="ACRA/E-RELATED COMPONENT OF DRUG EFFLUX TRANSPORTER"/>
    <property type="match status" value="1"/>
</dbReference>
<gene>
    <name evidence="8" type="ORF">OR37_00415</name>
</gene>
<feature type="domain" description="Multidrug resistance protein MdtA-like barrel-sandwich hybrid" evidence="5">
    <location>
        <begin position="51"/>
        <end position="192"/>
    </location>
</feature>
<dbReference type="Gene3D" id="2.40.50.100">
    <property type="match status" value="1"/>
</dbReference>
<evidence type="ECO:0000256" key="3">
    <source>
        <dbReference type="SAM" id="MobiDB-lite"/>
    </source>
</evidence>
<dbReference type="Pfam" id="PF25876">
    <property type="entry name" value="HH_MFP_RND"/>
    <property type="match status" value="1"/>
</dbReference>
<dbReference type="Pfam" id="PF25917">
    <property type="entry name" value="BSH_RND"/>
    <property type="match status" value="1"/>
</dbReference>
<accession>R0ESE7</accession>
<proteinExistence type="inferred from homology"/>
<feature type="domain" description="Multidrug resistance protein MdtA-like beta-barrel" evidence="6">
    <location>
        <begin position="196"/>
        <end position="281"/>
    </location>
</feature>
<dbReference type="Gene3D" id="2.40.30.170">
    <property type="match status" value="1"/>
</dbReference>
<comment type="similarity">
    <text evidence="2">Belongs to the membrane fusion protein (MFP) (TC 8.A.1) family.</text>
</comment>
<dbReference type="InterPro" id="IPR058626">
    <property type="entry name" value="MdtA-like_b-barrel"/>
</dbReference>
<evidence type="ECO:0000256" key="2">
    <source>
        <dbReference type="ARBA" id="ARBA00009477"/>
    </source>
</evidence>
<evidence type="ECO:0000313" key="9">
    <source>
        <dbReference type="Proteomes" id="UP000013063"/>
    </source>
</evidence>
<dbReference type="EMBL" id="APMP01000001">
    <property type="protein sequence ID" value="ENZ83907.1"/>
    <property type="molecule type" value="Genomic_DNA"/>
</dbReference>
<dbReference type="InterPro" id="IPR058624">
    <property type="entry name" value="MdtA-like_HH"/>
</dbReference>
<feature type="domain" description="Multidrug resistance protein MdtA-like alpha-helical hairpin" evidence="4">
    <location>
        <begin position="91"/>
        <end position="159"/>
    </location>
</feature>
<dbReference type="InterPro" id="IPR006143">
    <property type="entry name" value="RND_pump_MFP"/>
</dbReference>
<dbReference type="InterPro" id="IPR058627">
    <property type="entry name" value="MdtA-like_C"/>
</dbReference>
<feature type="compositionally biased region" description="Basic and acidic residues" evidence="3">
    <location>
        <begin position="370"/>
        <end position="386"/>
    </location>
</feature>
<feature type="region of interest" description="Disordered" evidence="3">
    <location>
        <begin position="347"/>
        <end position="386"/>
    </location>
</feature>
<dbReference type="AlphaFoldDB" id="R0ESE7"/>
<organism evidence="8 9">
    <name type="scientific">Caulobacter vibrioides OR37</name>
    <dbReference type="NCBI Taxonomy" id="1292034"/>
    <lineage>
        <taxon>Bacteria</taxon>
        <taxon>Pseudomonadati</taxon>
        <taxon>Pseudomonadota</taxon>
        <taxon>Alphaproteobacteria</taxon>
        <taxon>Caulobacterales</taxon>
        <taxon>Caulobacteraceae</taxon>
        <taxon>Caulobacter</taxon>
    </lineage>
</organism>
<dbReference type="eggNOG" id="COG0845">
    <property type="taxonomic scope" value="Bacteria"/>
</dbReference>
<dbReference type="RefSeq" id="WP_004615486.1">
    <property type="nucleotide sequence ID" value="NZ_APMP01000001.1"/>
</dbReference>
<sequence>MTALAACAPKGDAKKGGPGKGPTTVGYIVVQPTGVPLTTELTGRAVAYQSSEVRPQISGVIEKRLFTEGAFVKQGQPLYQIDPSLYRASVNQAQADVDNARANREAADALAERYKPLVAIEAVSKQDYTNAVASARQAGAALAQKQAALETAKINLRFTTVPAPISGRIGRSLYTVGALVSANQANPLATIQQLDPMYVDIQQSSADMLALRRALAAGGATPASAKVSLTLEDGSDYGQTGVVEFSEVVVDPSTGTVTLRARMPNPRGLLLPGMFVRARFAQAVDNSAFLVPQSAVSRDPKGNATVFVVGQNNTAEARKIVASRTQDSFWVVTKGLNPGDKIITQGLGKIKPHAPIKPVPADAPQKIKPRKDGDGKGGEKSGAKGG</sequence>
<dbReference type="NCBIfam" id="TIGR01730">
    <property type="entry name" value="RND_mfp"/>
    <property type="match status" value="1"/>
</dbReference>
<evidence type="ECO:0000259" key="4">
    <source>
        <dbReference type="Pfam" id="PF25876"/>
    </source>
</evidence>
<protein>
    <submittedName>
        <fullName evidence="8">RND family efflux transporter, MFP subunit</fullName>
    </submittedName>
</protein>
<evidence type="ECO:0000259" key="5">
    <source>
        <dbReference type="Pfam" id="PF25917"/>
    </source>
</evidence>
<feature type="compositionally biased region" description="Low complexity" evidence="3">
    <location>
        <begin position="1"/>
        <end position="10"/>
    </location>
</feature>
<dbReference type="GO" id="GO:0046677">
    <property type="term" value="P:response to antibiotic"/>
    <property type="evidence" value="ECO:0007669"/>
    <property type="project" value="TreeGrafter"/>
</dbReference>
<dbReference type="PATRIC" id="fig|1292034.3.peg.412"/>
<dbReference type="Pfam" id="PF25944">
    <property type="entry name" value="Beta-barrel_RND"/>
    <property type="match status" value="1"/>
</dbReference>
<evidence type="ECO:0000256" key="1">
    <source>
        <dbReference type="ARBA" id="ARBA00004196"/>
    </source>
</evidence>
<name>R0ESE7_CAUVI</name>
<comment type="caution">
    <text evidence="8">The sequence shown here is derived from an EMBL/GenBank/DDBJ whole genome shotgun (WGS) entry which is preliminary data.</text>
</comment>
<reference evidence="8 9" key="1">
    <citation type="journal article" date="2013" name="Genome Announc.">
        <title>Draft Genome Sequence for Caulobacter sp. Strain OR37, a Bacterium Tolerant to Heavy Metals.</title>
        <authorList>
            <person name="Utturkar S.M."/>
            <person name="Bollmann A."/>
            <person name="Brzoska R.M."/>
            <person name="Klingeman D.M."/>
            <person name="Epstein S.E."/>
            <person name="Palumbo A.V."/>
            <person name="Brown S.D."/>
        </authorList>
    </citation>
    <scope>NUCLEOTIDE SEQUENCE [LARGE SCALE GENOMIC DNA]</scope>
    <source>
        <strain evidence="8 9">OR37</strain>
    </source>
</reference>
<dbReference type="Gene3D" id="1.10.287.470">
    <property type="entry name" value="Helix hairpin bin"/>
    <property type="match status" value="1"/>
</dbReference>
<feature type="region of interest" description="Disordered" evidence="3">
    <location>
        <begin position="1"/>
        <end position="22"/>
    </location>
</feature>
<keyword evidence="9" id="KW-1185">Reference proteome</keyword>
<dbReference type="SUPFAM" id="SSF111369">
    <property type="entry name" value="HlyD-like secretion proteins"/>
    <property type="match status" value="1"/>
</dbReference>
<evidence type="ECO:0000259" key="6">
    <source>
        <dbReference type="Pfam" id="PF25944"/>
    </source>
</evidence>
<dbReference type="InterPro" id="IPR058625">
    <property type="entry name" value="MdtA-like_BSH"/>
</dbReference>
<evidence type="ECO:0000313" key="8">
    <source>
        <dbReference type="EMBL" id="ENZ83907.1"/>
    </source>
</evidence>
<dbReference type="FunFam" id="2.40.420.20:FF:000001">
    <property type="entry name" value="Efflux RND transporter periplasmic adaptor subunit"/>
    <property type="match status" value="1"/>
</dbReference>
<dbReference type="STRING" id="1292034.OR37_00415"/>
<feature type="domain" description="Multidrug resistance protein MdtA-like C-terminal permuted SH3" evidence="7">
    <location>
        <begin position="288"/>
        <end position="348"/>
    </location>
</feature>
<dbReference type="Proteomes" id="UP000013063">
    <property type="component" value="Unassembled WGS sequence"/>
</dbReference>
<evidence type="ECO:0000259" key="7">
    <source>
        <dbReference type="Pfam" id="PF25967"/>
    </source>
</evidence>
<dbReference type="Pfam" id="PF25967">
    <property type="entry name" value="RND-MFP_C"/>
    <property type="match status" value="1"/>
</dbReference>
<dbReference type="GO" id="GO:0005886">
    <property type="term" value="C:plasma membrane"/>
    <property type="evidence" value="ECO:0007669"/>
    <property type="project" value="UniProtKB-SubCell"/>
</dbReference>
<dbReference type="Gene3D" id="2.40.420.20">
    <property type="match status" value="1"/>
</dbReference>
<dbReference type="GO" id="GO:0022857">
    <property type="term" value="F:transmembrane transporter activity"/>
    <property type="evidence" value="ECO:0007669"/>
    <property type="project" value="InterPro"/>
</dbReference>